<feature type="non-terminal residue" evidence="1">
    <location>
        <position position="239"/>
    </location>
</feature>
<dbReference type="HOGENOM" id="CLU_1161717_0_0_1"/>
<keyword evidence="2" id="KW-1185">Reference proteome</keyword>
<dbReference type="AlphaFoldDB" id="D8Q6J7"/>
<sequence length="239" mass="26615">MSVVDELDAIAAGFTALSLASSGSHTGRHTLNMVWERSWLDVSETVKWQAHVTGSDGDPGTALHPIILWRERSGPVTVRINRISCNEVQPLHDSILEVMQELVSRCDALELNAPWLIISPVVEMFNRVKHLIFISDDVREIRNLLCFLSSPMADGQPNMPLLSKIHIICRGGCELDLLVYRFTHRVEVLALKRKLIALTYTSPAGLWPPSPDIAAAKGDLYNSGVNLHFEALENDMQVE</sequence>
<dbReference type="Proteomes" id="UP000007431">
    <property type="component" value="Unassembled WGS sequence"/>
</dbReference>
<dbReference type="InParanoid" id="D8Q6J7"/>
<evidence type="ECO:0000313" key="2">
    <source>
        <dbReference type="Proteomes" id="UP000007431"/>
    </source>
</evidence>
<protein>
    <submittedName>
        <fullName evidence="1">Uncharacterized protein</fullName>
    </submittedName>
</protein>
<organism evidence="2">
    <name type="scientific">Schizophyllum commune (strain H4-8 / FGSC 9210)</name>
    <name type="common">Split gill fungus</name>
    <dbReference type="NCBI Taxonomy" id="578458"/>
    <lineage>
        <taxon>Eukaryota</taxon>
        <taxon>Fungi</taxon>
        <taxon>Dikarya</taxon>
        <taxon>Basidiomycota</taxon>
        <taxon>Agaricomycotina</taxon>
        <taxon>Agaricomycetes</taxon>
        <taxon>Agaricomycetidae</taxon>
        <taxon>Agaricales</taxon>
        <taxon>Schizophyllaceae</taxon>
        <taxon>Schizophyllum</taxon>
    </lineage>
</organism>
<dbReference type="KEGG" id="scm:SCHCO_02749068"/>
<gene>
    <name evidence="1" type="ORF">SCHCODRAFT_110186</name>
</gene>
<dbReference type="RefSeq" id="XP_003031150.1">
    <property type="nucleotide sequence ID" value="XM_003031104.1"/>
</dbReference>
<accession>D8Q6J7</accession>
<name>D8Q6J7_SCHCM</name>
<proteinExistence type="predicted"/>
<evidence type="ECO:0000313" key="1">
    <source>
        <dbReference type="EMBL" id="EFI96247.1"/>
    </source>
</evidence>
<dbReference type="GeneID" id="9589256"/>
<dbReference type="EMBL" id="GL377307">
    <property type="protein sequence ID" value="EFI96247.1"/>
    <property type="molecule type" value="Genomic_DNA"/>
</dbReference>
<reference evidence="1 2" key="1">
    <citation type="journal article" date="2010" name="Nat. Biotechnol.">
        <title>Genome sequence of the model mushroom Schizophyllum commune.</title>
        <authorList>
            <person name="Ohm R.A."/>
            <person name="de Jong J.F."/>
            <person name="Lugones L.G."/>
            <person name="Aerts A."/>
            <person name="Kothe E."/>
            <person name="Stajich J.E."/>
            <person name="de Vries R.P."/>
            <person name="Record E."/>
            <person name="Levasseur A."/>
            <person name="Baker S.E."/>
            <person name="Bartholomew K.A."/>
            <person name="Coutinho P.M."/>
            <person name="Erdmann S."/>
            <person name="Fowler T.J."/>
            <person name="Gathman A.C."/>
            <person name="Lombard V."/>
            <person name="Henrissat B."/>
            <person name="Knabe N."/>
            <person name="Kuees U."/>
            <person name="Lilly W.W."/>
            <person name="Lindquist E."/>
            <person name="Lucas S."/>
            <person name="Magnuson J.K."/>
            <person name="Piumi F."/>
            <person name="Raudaskoski M."/>
            <person name="Salamov A."/>
            <person name="Schmutz J."/>
            <person name="Schwarze F.W.M.R."/>
            <person name="vanKuyk P.A."/>
            <person name="Horton J.S."/>
            <person name="Grigoriev I.V."/>
            <person name="Woesten H.A.B."/>
        </authorList>
    </citation>
    <scope>NUCLEOTIDE SEQUENCE [LARGE SCALE GENOMIC DNA]</scope>
    <source>
        <strain evidence="2">H4-8 / FGSC 9210</strain>
    </source>
</reference>
<dbReference type="OrthoDB" id="10294713at2759"/>
<dbReference type="VEuPathDB" id="FungiDB:SCHCODRAFT_02749068"/>